<dbReference type="EMBL" id="FN657180">
    <property type="protein sequence ID" value="CBY42455.1"/>
    <property type="molecule type" value="Genomic_DNA"/>
</dbReference>
<name>E4Z427_OIKDI</name>
<sequence>LLINRIMELCECQPNYLHNFRLQDFDREKPFCSFYDTVKCVAPVMDRKGLTKTNDCAPACHSYEFNQDKIQYRVPPKSDDSSKYFMTAVVRTTEACKSLQEIRPSAVFGLQIQVQKSTWLHEFFSKKQTKSQFLAIKELLCSVEN</sequence>
<evidence type="ECO:0000313" key="1">
    <source>
        <dbReference type="EMBL" id="CBY42455.1"/>
    </source>
</evidence>
<organism evidence="1">
    <name type="scientific">Oikopleura dioica</name>
    <name type="common">Tunicate</name>
    <dbReference type="NCBI Taxonomy" id="34765"/>
    <lineage>
        <taxon>Eukaryota</taxon>
        <taxon>Metazoa</taxon>
        <taxon>Chordata</taxon>
        <taxon>Tunicata</taxon>
        <taxon>Appendicularia</taxon>
        <taxon>Copelata</taxon>
        <taxon>Oikopleuridae</taxon>
        <taxon>Oikopleura</taxon>
    </lineage>
</organism>
<feature type="non-terminal residue" evidence="1">
    <location>
        <position position="1"/>
    </location>
</feature>
<reference evidence="1" key="1">
    <citation type="journal article" date="2010" name="Science">
        <title>Plasticity of animal genome architecture unmasked by rapid evolution of a pelagic tunicate.</title>
        <authorList>
            <person name="Denoeud F."/>
            <person name="Henriet S."/>
            <person name="Mungpakdee S."/>
            <person name="Aury J.M."/>
            <person name="Da Silva C."/>
            <person name="Brinkmann H."/>
            <person name="Mikhaleva J."/>
            <person name="Olsen L.C."/>
            <person name="Jubin C."/>
            <person name="Canestro C."/>
            <person name="Bouquet J.M."/>
            <person name="Danks G."/>
            <person name="Poulain J."/>
            <person name="Campsteijn C."/>
            <person name="Adamski M."/>
            <person name="Cross I."/>
            <person name="Yadetie F."/>
            <person name="Muffato M."/>
            <person name="Louis A."/>
            <person name="Butcher S."/>
            <person name="Tsagkogeorga G."/>
            <person name="Konrad A."/>
            <person name="Singh S."/>
            <person name="Jensen M.F."/>
            <person name="Cong E.H."/>
            <person name="Eikeseth-Otteraa H."/>
            <person name="Noel B."/>
            <person name="Anthouard V."/>
            <person name="Porcel B.M."/>
            <person name="Kachouri-Lafond R."/>
            <person name="Nishino A."/>
            <person name="Ugolini M."/>
            <person name="Chourrout P."/>
            <person name="Nishida H."/>
            <person name="Aasland R."/>
            <person name="Huzurbazar S."/>
            <person name="Westhof E."/>
            <person name="Delsuc F."/>
            <person name="Lehrach H."/>
            <person name="Reinhardt R."/>
            <person name="Weissenbach J."/>
            <person name="Roy S.W."/>
            <person name="Artiguenave F."/>
            <person name="Postlethwait J.H."/>
            <person name="Manak J.R."/>
            <person name="Thompson E.M."/>
            <person name="Jaillon O."/>
            <person name="Du Pasquier L."/>
            <person name="Boudinot P."/>
            <person name="Liberles D.A."/>
            <person name="Volff J.N."/>
            <person name="Philippe H."/>
            <person name="Lenhard B."/>
            <person name="Roest Crollius H."/>
            <person name="Wincker P."/>
            <person name="Chourrout D."/>
        </authorList>
    </citation>
    <scope>NUCLEOTIDE SEQUENCE [LARGE SCALE GENOMIC DNA]</scope>
</reference>
<gene>
    <name evidence="1" type="ORF">GSOID_T00026153001</name>
</gene>
<dbReference type="Proteomes" id="UP000011014">
    <property type="component" value="Unassembled WGS sequence"/>
</dbReference>
<dbReference type="AlphaFoldDB" id="E4Z427"/>
<protein>
    <submittedName>
        <fullName evidence="1">Uncharacterized protein</fullName>
    </submittedName>
</protein>
<proteinExistence type="predicted"/>
<accession>E4Z427</accession>